<sequence>MVEGYPSRIPVIRWRIPASANGNPPTGADGPFSAKSWRVSGYPKGYPWPEGEMAGWKGLLPAGKPFRSTRYKYLVDWKDTLLVNEVQVPCRLEGHPSGRRGTSTLSTGRTPFRSTRYKYLVDWKDTLPVNEVQVPLPVDEVQVPRRLEGHPSGRRGTSTSSTGRTPFRSTRYKYLAGWKEALPVDEVQVPRRLEGHPSSRRGTSTSPAGRTPFRATRYKYLAGWKEALPVGPLEGGYPRIPARIPAAADGYPPAGADADSDAQMAGKSSRISASARISGCQSTISKVKRKRIMRDDHQAEKERRLERGDVITTLEKACAKMMS</sequence>
<proteinExistence type="predicted"/>
<evidence type="ECO:0000313" key="2">
    <source>
        <dbReference type="EMBL" id="KAA1096332.1"/>
    </source>
</evidence>
<evidence type="ECO:0000256" key="1">
    <source>
        <dbReference type="SAM" id="MobiDB-lite"/>
    </source>
</evidence>
<gene>
    <name evidence="2" type="ORF">PGT21_013110</name>
</gene>
<dbReference type="EMBL" id="VSWC01000067">
    <property type="protein sequence ID" value="KAA1096332.1"/>
    <property type="molecule type" value="Genomic_DNA"/>
</dbReference>
<keyword evidence="3" id="KW-1185">Reference proteome</keyword>
<accession>A0A5B0P6A7</accession>
<dbReference type="AlphaFoldDB" id="A0A5B0P6A7"/>
<feature type="compositionally biased region" description="Low complexity" evidence="1">
    <location>
        <begin position="154"/>
        <end position="166"/>
    </location>
</feature>
<comment type="caution">
    <text evidence="2">The sequence shown here is derived from an EMBL/GenBank/DDBJ whole genome shotgun (WGS) entry which is preliminary data.</text>
</comment>
<dbReference type="Proteomes" id="UP000324748">
    <property type="component" value="Unassembled WGS sequence"/>
</dbReference>
<protein>
    <submittedName>
        <fullName evidence="2">Uncharacterized protein</fullName>
    </submittedName>
</protein>
<name>A0A5B0P6A7_PUCGR</name>
<feature type="region of interest" description="Disordered" evidence="1">
    <location>
        <begin position="143"/>
        <end position="166"/>
    </location>
</feature>
<evidence type="ECO:0000313" key="3">
    <source>
        <dbReference type="Proteomes" id="UP000324748"/>
    </source>
</evidence>
<feature type="region of interest" description="Disordered" evidence="1">
    <location>
        <begin position="253"/>
        <end position="272"/>
    </location>
</feature>
<reference evidence="2 3" key="1">
    <citation type="submission" date="2019-05" db="EMBL/GenBank/DDBJ databases">
        <title>Emergence of the Ug99 lineage of the wheat stem rust pathogen through somatic hybridization.</title>
        <authorList>
            <person name="Li F."/>
            <person name="Upadhyaya N.M."/>
            <person name="Sperschneider J."/>
            <person name="Matny O."/>
            <person name="Nguyen-Phuc H."/>
            <person name="Mago R."/>
            <person name="Raley C."/>
            <person name="Miller M.E."/>
            <person name="Silverstein K.A.T."/>
            <person name="Henningsen E."/>
            <person name="Hirsch C.D."/>
            <person name="Visser B."/>
            <person name="Pretorius Z.A."/>
            <person name="Steffenson B.J."/>
            <person name="Schwessinger B."/>
            <person name="Dodds P.N."/>
            <person name="Figueroa M."/>
        </authorList>
    </citation>
    <scope>NUCLEOTIDE SEQUENCE [LARGE SCALE GENOMIC DNA]</scope>
    <source>
        <strain evidence="2">21-0</strain>
    </source>
</reference>
<feature type="region of interest" description="Disordered" evidence="1">
    <location>
        <begin position="189"/>
        <end position="212"/>
    </location>
</feature>
<organism evidence="2 3">
    <name type="scientific">Puccinia graminis f. sp. tritici</name>
    <dbReference type="NCBI Taxonomy" id="56615"/>
    <lineage>
        <taxon>Eukaryota</taxon>
        <taxon>Fungi</taxon>
        <taxon>Dikarya</taxon>
        <taxon>Basidiomycota</taxon>
        <taxon>Pucciniomycotina</taxon>
        <taxon>Pucciniomycetes</taxon>
        <taxon>Pucciniales</taxon>
        <taxon>Pucciniaceae</taxon>
        <taxon>Puccinia</taxon>
    </lineage>
</organism>